<evidence type="ECO:0000256" key="1">
    <source>
        <dbReference type="ARBA" id="ARBA00006484"/>
    </source>
</evidence>
<dbReference type="Gene3D" id="3.40.50.720">
    <property type="entry name" value="NAD(P)-binding Rossmann-like Domain"/>
    <property type="match status" value="1"/>
</dbReference>
<evidence type="ECO:0000313" key="5">
    <source>
        <dbReference type="Proteomes" id="UP000241964"/>
    </source>
</evidence>
<dbReference type="InterPro" id="IPR036291">
    <property type="entry name" value="NAD(P)-bd_dom_sf"/>
</dbReference>
<keyword evidence="2" id="KW-0560">Oxidoreductase</keyword>
<dbReference type="SUPFAM" id="SSF51735">
    <property type="entry name" value="NAD(P)-binding Rossmann-fold domains"/>
    <property type="match status" value="1"/>
</dbReference>
<keyword evidence="5" id="KW-1185">Reference proteome</keyword>
<reference evidence="4 5" key="1">
    <citation type="submission" date="2018-03" db="EMBL/GenBank/DDBJ databases">
        <title>Genomic Encyclopedia of Archaeal and Bacterial Type Strains, Phase II (KMG-II): from individual species to whole genera.</title>
        <authorList>
            <person name="Goeker M."/>
        </authorList>
    </citation>
    <scope>NUCLEOTIDE SEQUENCE [LARGE SCALE GENOMIC DNA]</scope>
    <source>
        <strain evidence="4 5">DSM 29057</strain>
    </source>
</reference>
<evidence type="ECO:0000256" key="2">
    <source>
        <dbReference type="ARBA" id="ARBA00023002"/>
    </source>
</evidence>
<dbReference type="Pfam" id="PF00106">
    <property type="entry name" value="adh_short"/>
    <property type="match status" value="1"/>
</dbReference>
<dbReference type="PRINTS" id="PR00080">
    <property type="entry name" value="SDRFAMILY"/>
</dbReference>
<organism evidence="4 5">
    <name type="scientific">Dyadobacter jiangsuensis</name>
    <dbReference type="NCBI Taxonomy" id="1591085"/>
    <lineage>
        <taxon>Bacteria</taxon>
        <taxon>Pseudomonadati</taxon>
        <taxon>Bacteroidota</taxon>
        <taxon>Cytophagia</taxon>
        <taxon>Cytophagales</taxon>
        <taxon>Spirosomataceae</taxon>
        <taxon>Dyadobacter</taxon>
    </lineage>
</organism>
<proteinExistence type="inferred from homology"/>
<dbReference type="InterPro" id="IPR002347">
    <property type="entry name" value="SDR_fam"/>
</dbReference>
<gene>
    <name evidence="4" type="ORF">CLV60_1034</name>
</gene>
<dbReference type="PANTHER" id="PTHR44196:SF1">
    <property type="entry name" value="DEHYDROGENASE_REDUCTASE SDR FAMILY MEMBER 7B"/>
    <property type="match status" value="1"/>
</dbReference>
<accession>A0A2P8GAZ5</accession>
<protein>
    <submittedName>
        <fullName evidence="4">Putative oxidoreductase</fullName>
    </submittedName>
</protein>
<dbReference type="OrthoDB" id="9810734at2"/>
<dbReference type="PROSITE" id="PS00061">
    <property type="entry name" value="ADH_SHORT"/>
    <property type="match status" value="1"/>
</dbReference>
<dbReference type="Proteomes" id="UP000241964">
    <property type="component" value="Unassembled WGS sequence"/>
</dbReference>
<comment type="caution">
    <text evidence="4">The sequence shown here is derived from an EMBL/GenBank/DDBJ whole genome shotgun (WGS) entry which is preliminary data.</text>
</comment>
<evidence type="ECO:0000313" key="4">
    <source>
        <dbReference type="EMBL" id="PSL31138.1"/>
    </source>
</evidence>
<evidence type="ECO:0000256" key="3">
    <source>
        <dbReference type="RuleBase" id="RU000363"/>
    </source>
</evidence>
<dbReference type="GO" id="GO:0016491">
    <property type="term" value="F:oxidoreductase activity"/>
    <property type="evidence" value="ECO:0007669"/>
    <property type="project" value="UniProtKB-KW"/>
</dbReference>
<dbReference type="EMBL" id="PYAS01000003">
    <property type="protein sequence ID" value="PSL31138.1"/>
    <property type="molecule type" value="Genomic_DNA"/>
</dbReference>
<dbReference type="InterPro" id="IPR020904">
    <property type="entry name" value="Sc_DH/Rdtase_CS"/>
</dbReference>
<comment type="similarity">
    <text evidence="1 3">Belongs to the short-chain dehydrogenases/reductases (SDR) family.</text>
</comment>
<name>A0A2P8GAZ5_9BACT</name>
<dbReference type="PANTHER" id="PTHR44196">
    <property type="entry name" value="DEHYDROGENASE/REDUCTASE SDR FAMILY MEMBER 7B"/>
    <property type="match status" value="1"/>
</dbReference>
<sequence>MKLSAKTILITGGASGIGLEAARQFLDLGAKVIVTGRNQQKLDTVKKLYPQLIAIRSDVANAGDAMLLFNRVKELGGIDILYNNAAVLVPPSNLGIANDKHAEAAAYEMEVNYLGVIRLNNLFLEMLQSRKDAAIINTTSILSQAPSLIEATYSSSKTALAFYTVSLREHLKIIGSNVKIFELIPPLVATEMTQDRNDKKISAEEMVKGLIDGLRKEHETIRVGDAKLFNLVNRFFPKIAFGLLNPKKTHQLLKN</sequence>
<dbReference type="AlphaFoldDB" id="A0A2P8GAZ5"/>
<dbReference type="RefSeq" id="WP_106594519.1">
    <property type="nucleotide sequence ID" value="NZ_PYAS01000003.1"/>
</dbReference>
<dbReference type="PRINTS" id="PR00081">
    <property type="entry name" value="GDHRDH"/>
</dbReference>
<dbReference type="GO" id="GO:0016020">
    <property type="term" value="C:membrane"/>
    <property type="evidence" value="ECO:0007669"/>
    <property type="project" value="TreeGrafter"/>
</dbReference>